<feature type="transmembrane region" description="Helical" evidence="8">
    <location>
        <begin position="65"/>
        <end position="88"/>
    </location>
</feature>
<feature type="transmembrane region" description="Helical" evidence="8">
    <location>
        <begin position="21"/>
        <end position="45"/>
    </location>
</feature>
<keyword evidence="10" id="KW-1185">Reference proteome</keyword>
<sequence length="246" mass="25978">MLLTTYTKTQLKEGLALGMPIALGYISVSFAFGMMAAGGNLPIWSAVLISMTNLTSAGQLAGTQLLIAGAPYIEIAMTTFVINIRYFLMSLSLSQKLRADTGILKRMGMAIGITDEIFAVASGRKEVTPAFMAGLIALPYLGWALGTLVGATASYLLPQALRDALGIAIYGMFLAIIVPPCRKSWSCLAVVLTAVVCSCLFHYMPLLCQVPAGWRIIICAVAAAGMGAIVFPIHPPDEKTEGEAAP</sequence>
<protein>
    <submittedName>
        <fullName evidence="9">AzlC family ABC transporter permease</fullName>
    </submittedName>
</protein>
<proteinExistence type="inferred from homology"/>
<organism evidence="9 10">
    <name type="scientific">Bianquea renquensis</name>
    <dbReference type="NCBI Taxonomy" id="2763661"/>
    <lineage>
        <taxon>Bacteria</taxon>
        <taxon>Bacillati</taxon>
        <taxon>Bacillota</taxon>
        <taxon>Clostridia</taxon>
        <taxon>Eubacteriales</taxon>
        <taxon>Bianqueaceae</taxon>
        <taxon>Bianquea</taxon>
    </lineage>
</organism>
<evidence type="ECO:0000256" key="7">
    <source>
        <dbReference type="ARBA" id="ARBA00023136"/>
    </source>
</evidence>
<evidence type="ECO:0000313" key="10">
    <source>
        <dbReference type="Proteomes" id="UP000657006"/>
    </source>
</evidence>
<evidence type="ECO:0000256" key="2">
    <source>
        <dbReference type="ARBA" id="ARBA00010735"/>
    </source>
</evidence>
<feature type="transmembrane region" description="Helical" evidence="8">
    <location>
        <begin position="130"/>
        <end position="154"/>
    </location>
</feature>
<evidence type="ECO:0000256" key="1">
    <source>
        <dbReference type="ARBA" id="ARBA00004651"/>
    </source>
</evidence>
<dbReference type="EMBL" id="JACRSQ010000008">
    <property type="protein sequence ID" value="MBC8543322.1"/>
    <property type="molecule type" value="Genomic_DNA"/>
</dbReference>
<dbReference type="GO" id="GO:1903785">
    <property type="term" value="P:L-valine transmembrane transport"/>
    <property type="evidence" value="ECO:0007669"/>
    <property type="project" value="TreeGrafter"/>
</dbReference>
<feature type="transmembrane region" description="Helical" evidence="8">
    <location>
        <begin position="160"/>
        <end position="178"/>
    </location>
</feature>
<evidence type="ECO:0000256" key="8">
    <source>
        <dbReference type="SAM" id="Phobius"/>
    </source>
</evidence>
<keyword evidence="4" id="KW-1003">Cell membrane</keyword>
<dbReference type="AlphaFoldDB" id="A0A926DT91"/>
<gene>
    <name evidence="9" type="ORF">H8730_07175</name>
</gene>
<dbReference type="Proteomes" id="UP000657006">
    <property type="component" value="Unassembled WGS sequence"/>
</dbReference>
<keyword evidence="5 8" id="KW-0812">Transmembrane</keyword>
<keyword evidence="7 8" id="KW-0472">Membrane</keyword>
<dbReference type="PANTHER" id="PTHR34979">
    <property type="entry name" value="INNER MEMBRANE PROTEIN YGAZ"/>
    <property type="match status" value="1"/>
</dbReference>
<evidence type="ECO:0000256" key="3">
    <source>
        <dbReference type="ARBA" id="ARBA00022448"/>
    </source>
</evidence>
<evidence type="ECO:0000256" key="5">
    <source>
        <dbReference type="ARBA" id="ARBA00022692"/>
    </source>
</evidence>
<dbReference type="Pfam" id="PF03591">
    <property type="entry name" value="AzlC"/>
    <property type="match status" value="1"/>
</dbReference>
<comment type="similarity">
    <text evidence="2">Belongs to the AzlC family.</text>
</comment>
<reference evidence="9" key="1">
    <citation type="submission" date="2020-08" db="EMBL/GenBank/DDBJ databases">
        <title>Genome public.</title>
        <authorList>
            <person name="Liu C."/>
            <person name="Sun Q."/>
        </authorList>
    </citation>
    <scope>NUCLEOTIDE SEQUENCE</scope>
    <source>
        <strain evidence="9">NSJ-32</strain>
    </source>
</reference>
<name>A0A926DT91_9FIRM</name>
<dbReference type="PANTHER" id="PTHR34979:SF1">
    <property type="entry name" value="INNER MEMBRANE PROTEIN YGAZ"/>
    <property type="match status" value="1"/>
</dbReference>
<dbReference type="GO" id="GO:0005886">
    <property type="term" value="C:plasma membrane"/>
    <property type="evidence" value="ECO:0007669"/>
    <property type="project" value="UniProtKB-SubCell"/>
</dbReference>
<keyword evidence="3" id="KW-0813">Transport</keyword>
<evidence type="ECO:0000256" key="4">
    <source>
        <dbReference type="ARBA" id="ARBA00022475"/>
    </source>
</evidence>
<evidence type="ECO:0000256" key="6">
    <source>
        <dbReference type="ARBA" id="ARBA00022989"/>
    </source>
</evidence>
<accession>A0A926DT91</accession>
<comment type="caution">
    <text evidence="9">The sequence shown here is derived from an EMBL/GenBank/DDBJ whole genome shotgun (WGS) entry which is preliminary data.</text>
</comment>
<evidence type="ECO:0000313" key="9">
    <source>
        <dbReference type="EMBL" id="MBC8543322.1"/>
    </source>
</evidence>
<feature type="transmembrane region" description="Helical" evidence="8">
    <location>
        <begin position="185"/>
        <end position="206"/>
    </location>
</feature>
<dbReference type="InterPro" id="IPR011606">
    <property type="entry name" value="Brnchd-chn_aa_trnsp_permease"/>
</dbReference>
<keyword evidence="6 8" id="KW-1133">Transmembrane helix</keyword>
<dbReference type="RefSeq" id="WP_177719026.1">
    <property type="nucleotide sequence ID" value="NZ_JACRSQ010000008.1"/>
</dbReference>
<comment type="subcellular location">
    <subcellularLocation>
        <location evidence="1">Cell membrane</location>
        <topology evidence="1">Multi-pass membrane protein</topology>
    </subcellularLocation>
</comment>
<feature type="transmembrane region" description="Helical" evidence="8">
    <location>
        <begin position="212"/>
        <end position="231"/>
    </location>
</feature>